<dbReference type="InterPro" id="IPR009016">
    <property type="entry name" value="Fe_hydrogenase"/>
</dbReference>
<dbReference type="InterPro" id="IPR004108">
    <property type="entry name" value="Fe_hydrogenase_lsu_C"/>
</dbReference>
<comment type="similarity">
    <text evidence="1">Belongs to the NARF family.</text>
</comment>
<keyword evidence="2" id="KW-0479">Metal-binding</keyword>
<dbReference type="InterPro" id="IPR050340">
    <property type="entry name" value="Cytosolic_Fe-S_CAF"/>
</dbReference>
<accession>A0A059F594</accession>
<name>A0A059F594_9MICR</name>
<dbReference type="Gene3D" id="3.40.950.10">
    <property type="entry name" value="Fe-only Hydrogenase (Larger Subunit), Chain L, domain 3"/>
    <property type="match status" value="1"/>
</dbReference>
<evidence type="ECO:0000313" key="5">
    <source>
        <dbReference type="Proteomes" id="UP000030655"/>
    </source>
</evidence>
<dbReference type="EMBL" id="KK365131">
    <property type="protein sequence ID" value="KCZ82277.1"/>
    <property type="molecule type" value="Genomic_DNA"/>
</dbReference>
<dbReference type="HOGENOM" id="CLU_683513_0_0_1"/>
<evidence type="ECO:0000256" key="2">
    <source>
        <dbReference type="ARBA" id="ARBA00022485"/>
    </source>
</evidence>
<dbReference type="OrthoDB" id="10253113at2759"/>
<feature type="domain" description="Iron hydrogenase large subunit C-terminal" evidence="3">
    <location>
        <begin position="50"/>
        <end position="285"/>
    </location>
</feature>
<dbReference type="VEuPathDB" id="MicrosporidiaDB:H312_00300"/>
<keyword evidence="2" id="KW-0004">4Fe-4S</keyword>
<dbReference type="Pfam" id="PF02906">
    <property type="entry name" value="Fe_hyd_lg_C"/>
    <property type="match status" value="1"/>
</dbReference>
<dbReference type="STRING" id="1288291.A0A059F594"/>
<organism evidence="4 5">
    <name type="scientific">Anncaliia algerae PRA339</name>
    <dbReference type="NCBI Taxonomy" id="1288291"/>
    <lineage>
        <taxon>Eukaryota</taxon>
        <taxon>Fungi</taxon>
        <taxon>Fungi incertae sedis</taxon>
        <taxon>Microsporidia</taxon>
        <taxon>Tubulinosematoidea</taxon>
        <taxon>Tubulinosematidae</taxon>
        <taxon>Anncaliia</taxon>
    </lineage>
</organism>
<reference evidence="4 5" key="2">
    <citation type="submission" date="2014-03" db="EMBL/GenBank/DDBJ databases">
        <title>The Genome Sequence of Anncaliia algerae insect isolate PRA339.</title>
        <authorList>
            <consortium name="The Broad Institute Genome Sequencing Platform"/>
            <consortium name="The Broad Institute Genome Sequencing Center for Infectious Disease"/>
            <person name="Cuomo C."/>
            <person name="Becnel J."/>
            <person name="Sanscrainte N."/>
            <person name="Walker B."/>
            <person name="Young S.K."/>
            <person name="Zeng Q."/>
            <person name="Gargeya S."/>
            <person name="Fitzgerald M."/>
            <person name="Haas B."/>
            <person name="Abouelleil A."/>
            <person name="Alvarado L."/>
            <person name="Arachchi H.M."/>
            <person name="Berlin A.M."/>
            <person name="Chapman S.B."/>
            <person name="Dewar J."/>
            <person name="Goldberg J."/>
            <person name="Griggs A."/>
            <person name="Gujja S."/>
            <person name="Hansen M."/>
            <person name="Howarth C."/>
            <person name="Imamovic A."/>
            <person name="Larimer J."/>
            <person name="McCowan C."/>
            <person name="Murphy C."/>
            <person name="Neiman D."/>
            <person name="Pearson M."/>
            <person name="Priest M."/>
            <person name="Roberts A."/>
            <person name="Saif S."/>
            <person name="Shea T."/>
            <person name="Sisk P."/>
            <person name="Sykes S."/>
            <person name="Wortman J."/>
            <person name="Nusbaum C."/>
            <person name="Birren B."/>
        </authorList>
    </citation>
    <scope>NUCLEOTIDE SEQUENCE [LARGE SCALE GENOMIC DNA]</scope>
    <source>
        <strain evidence="4 5">PRA339</strain>
    </source>
</reference>
<dbReference type="Proteomes" id="UP000030655">
    <property type="component" value="Unassembled WGS sequence"/>
</dbReference>
<evidence type="ECO:0000256" key="1">
    <source>
        <dbReference type="ARBA" id="ARBA00006596"/>
    </source>
</evidence>
<keyword evidence="2" id="KW-0408">Iron</keyword>
<keyword evidence="5" id="KW-1185">Reference proteome</keyword>
<evidence type="ECO:0000313" key="4">
    <source>
        <dbReference type="EMBL" id="KCZ82277.1"/>
    </source>
</evidence>
<sequence length="336" mass="39133">MDNYNKCIKDDKPLELALNDCLSCSGCVTEDEKQSILFSHLNDVKSLEKNAVIIISPYSKLNAYNYFNTGISYSQFEDILFNFLENFEVIDTSFYLNTILENIRKEFNTRSPLIISDCPGTVKYIQRNGHHLTKYLSEVYSPQEICALINDNKTIVSVIPCLDKKMEKVKIDYYLTTKEFIEYLHYNGFTLSDTKCKFTATDKFRSNFMNSFSGGYTEYLMNILKNNFTKEENAKGFIVYKSEKYVFYKVYGLKNILNFINMTRKKVEFTFAEVFLCDNACVGGPARVNKEIIKEMSLINELNYKTNILSDNIDFNCKGKTFKEEKIKKISFNVEW</sequence>
<protein>
    <recommendedName>
        <fullName evidence="3">Iron hydrogenase large subunit C-terminal domain-containing protein</fullName>
    </recommendedName>
</protein>
<dbReference type="AlphaFoldDB" id="A0A059F594"/>
<dbReference type="SUPFAM" id="SSF53920">
    <property type="entry name" value="Fe-only hydrogenase"/>
    <property type="match status" value="1"/>
</dbReference>
<gene>
    <name evidence="4" type="ORF">H312_00300</name>
</gene>
<dbReference type="Gene3D" id="3.40.50.1780">
    <property type="match status" value="1"/>
</dbReference>
<dbReference type="GO" id="GO:0051539">
    <property type="term" value="F:4 iron, 4 sulfur cluster binding"/>
    <property type="evidence" value="ECO:0007669"/>
    <property type="project" value="UniProtKB-KW"/>
</dbReference>
<proteinExistence type="inferred from homology"/>
<reference evidence="5" key="1">
    <citation type="submission" date="2013-02" db="EMBL/GenBank/DDBJ databases">
        <authorList>
            <consortium name="The Broad Institute Genome Sequencing Platform"/>
            <person name="Cuomo C."/>
            <person name="Becnel J."/>
            <person name="Sanscrainte N."/>
            <person name="Walker B."/>
            <person name="Young S.K."/>
            <person name="Zeng Q."/>
            <person name="Gargeya S."/>
            <person name="Fitzgerald M."/>
            <person name="Haas B."/>
            <person name="Abouelleil A."/>
            <person name="Alvarado L."/>
            <person name="Arachchi H.M."/>
            <person name="Berlin A.M."/>
            <person name="Chapman S.B."/>
            <person name="Dewar J."/>
            <person name="Goldberg J."/>
            <person name="Griggs A."/>
            <person name="Gujja S."/>
            <person name="Hansen M."/>
            <person name="Howarth C."/>
            <person name="Imamovic A."/>
            <person name="Larimer J."/>
            <person name="McCowan C."/>
            <person name="Murphy C."/>
            <person name="Neiman D."/>
            <person name="Pearson M."/>
            <person name="Priest M."/>
            <person name="Roberts A."/>
            <person name="Saif S."/>
            <person name="Shea T."/>
            <person name="Sisk P."/>
            <person name="Sykes S."/>
            <person name="Wortman J."/>
            <person name="Nusbaum C."/>
            <person name="Birren B."/>
        </authorList>
    </citation>
    <scope>NUCLEOTIDE SEQUENCE [LARGE SCALE GENOMIC DNA]</scope>
    <source>
        <strain evidence="5">PRA339</strain>
    </source>
</reference>
<dbReference type="PANTHER" id="PTHR11615">
    <property type="entry name" value="NITRATE, FORMATE, IRON DEHYDROGENASE"/>
    <property type="match status" value="1"/>
</dbReference>
<dbReference type="Gene3D" id="3.30.70.20">
    <property type="match status" value="1"/>
</dbReference>
<evidence type="ECO:0000259" key="3">
    <source>
        <dbReference type="Pfam" id="PF02906"/>
    </source>
</evidence>
<keyword evidence="2" id="KW-0411">Iron-sulfur</keyword>